<accession>A0AAV4W1Z9</accession>
<dbReference type="EMBL" id="BPLR01015437">
    <property type="protein sequence ID" value="GIY76115.1"/>
    <property type="molecule type" value="Genomic_DNA"/>
</dbReference>
<protein>
    <submittedName>
        <fullName evidence="1">Uncharacterized protein</fullName>
    </submittedName>
</protein>
<keyword evidence="2" id="KW-1185">Reference proteome</keyword>
<sequence length="102" mass="11650">MQLEENFLELPFTKALTSVRADKKYLVKYGQLLSPLIFRDSTNPLILEDWTQETFTVSRLQSVERNSHSKRTGLILTKSGFYIASSLFCESHTIVANENVPP</sequence>
<reference evidence="1 2" key="1">
    <citation type="submission" date="2021-06" db="EMBL/GenBank/DDBJ databases">
        <title>Caerostris extrusa draft genome.</title>
        <authorList>
            <person name="Kono N."/>
            <person name="Arakawa K."/>
        </authorList>
    </citation>
    <scope>NUCLEOTIDE SEQUENCE [LARGE SCALE GENOMIC DNA]</scope>
</reference>
<proteinExistence type="predicted"/>
<evidence type="ECO:0000313" key="1">
    <source>
        <dbReference type="EMBL" id="GIY76115.1"/>
    </source>
</evidence>
<gene>
    <name evidence="1" type="ORF">CEXT_708971</name>
</gene>
<dbReference type="AlphaFoldDB" id="A0AAV4W1Z9"/>
<comment type="caution">
    <text evidence="1">The sequence shown here is derived from an EMBL/GenBank/DDBJ whole genome shotgun (WGS) entry which is preliminary data.</text>
</comment>
<organism evidence="1 2">
    <name type="scientific">Caerostris extrusa</name>
    <name type="common">Bark spider</name>
    <name type="synonym">Caerostris bankana</name>
    <dbReference type="NCBI Taxonomy" id="172846"/>
    <lineage>
        <taxon>Eukaryota</taxon>
        <taxon>Metazoa</taxon>
        <taxon>Ecdysozoa</taxon>
        <taxon>Arthropoda</taxon>
        <taxon>Chelicerata</taxon>
        <taxon>Arachnida</taxon>
        <taxon>Araneae</taxon>
        <taxon>Araneomorphae</taxon>
        <taxon>Entelegynae</taxon>
        <taxon>Araneoidea</taxon>
        <taxon>Araneidae</taxon>
        <taxon>Caerostris</taxon>
    </lineage>
</organism>
<name>A0AAV4W1Z9_CAEEX</name>
<dbReference type="Proteomes" id="UP001054945">
    <property type="component" value="Unassembled WGS sequence"/>
</dbReference>
<evidence type="ECO:0000313" key="2">
    <source>
        <dbReference type="Proteomes" id="UP001054945"/>
    </source>
</evidence>